<dbReference type="InterPro" id="IPR011234">
    <property type="entry name" value="Fumarylacetoacetase-like_C"/>
</dbReference>
<comment type="similarity">
    <text evidence="1">Belongs to the FAH family.</text>
</comment>
<keyword evidence="4" id="KW-0614">Plasmid</keyword>
<evidence type="ECO:0000259" key="3">
    <source>
        <dbReference type="Pfam" id="PF01557"/>
    </source>
</evidence>
<evidence type="ECO:0000313" key="4">
    <source>
        <dbReference type="EMBL" id="CAD47917.1"/>
    </source>
</evidence>
<dbReference type="Pfam" id="PF01557">
    <property type="entry name" value="FAA_hydrolase"/>
    <property type="match status" value="1"/>
</dbReference>
<accession>Q8GAI7</accession>
<keyword evidence="2" id="KW-0479">Metal-binding</keyword>
<dbReference type="Gene3D" id="3.90.850.10">
    <property type="entry name" value="Fumarylacetoacetase-like, C-terminal domain"/>
    <property type="match status" value="1"/>
</dbReference>
<dbReference type="GO" id="GO:0044281">
    <property type="term" value="P:small molecule metabolic process"/>
    <property type="evidence" value="ECO:0007669"/>
    <property type="project" value="UniProtKB-ARBA"/>
</dbReference>
<reference evidence="4" key="2">
    <citation type="journal article" date="2013" name="J. Mol. Evol.">
        <title>pAO1 of Arthrobacter nicotinovorans and the spread of catabolic traits by horizontal gene transfer in gram-positive soil bacteria.</title>
        <authorList>
            <person name="Mihasan M."/>
            <person name="Brandsch R."/>
        </authorList>
    </citation>
    <scope>NUCLEOTIDE SEQUENCE [LARGE SCALE GENOMIC DNA]</scope>
    <source>
        <strain evidence="4">ATCC 49919</strain>
        <plasmid evidence="4">pAO1</plasmid>
    </source>
</reference>
<dbReference type="PANTHER" id="PTHR42796">
    <property type="entry name" value="FUMARYLACETOACETATE HYDROLASE DOMAIN-CONTAINING PROTEIN 2A-RELATED"/>
    <property type="match status" value="1"/>
</dbReference>
<protein>
    <submittedName>
        <fullName evidence="4">Putative 2-hydroxyhepta-2,4-diene-1,7-dioate isomerase/5-carboxymethyl-2-xox-hex-3-ene-1,7-dioate decarboxylase-related protein</fullName>
    </submittedName>
</protein>
<dbReference type="PANTHER" id="PTHR42796:SF4">
    <property type="entry name" value="FUMARYLACETOACETATE HYDROLASE DOMAIN-CONTAINING PROTEIN 2A"/>
    <property type="match status" value="1"/>
</dbReference>
<dbReference type="InterPro" id="IPR051121">
    <property type="entry name" value="FAH"/>
</dbReference>
<sequence>MEGELAVVIRKRAAGLTTEEAMDHVLGYTIANDVTNADQGLIDEKLFQAKAGINYTPLGPWIETDIRDPEKVNITVRVNGEVRANSGTFNLPTSVVDCLVYVTRWTTLKPGDIVMTGAPGTFAAVNPGDCVQISLEGIGTLTSTVV</sequence>
<proteinExistence type="inferred from homology"/>
<dbReference type="GO" id="GO:0046872">
    <property type="term" value="F:metal ion binding"/>
    <property type="evidence" value="ECO:0007669"/>
    <property type="project" value="UniProtKB-KW"/>
</dbReference>
<name>Q8GAI7_PAENI</name>
<evidence type="ECO:0000256" key="2">
    <source>
        <dbReference type="ARBA" id="ARBA00022723"/>
    </source>
</evidence>
<reference evidence="4" key="1">
    <citation type="journal article" date="2003" name="J. Bacteriol.">
        <title>Sequence of the 165-kilobase catabolic plasmid pAO1 from Arthrobacter nicotinovorans and identification of a pAO1-dependent nicotine uptake system.</title>
        <authorList>
            <person name="Igloi G.L."/>
            <person name="Brandsch R."/>
        </authorList>
    </citation>
    <scope>NUCLEOTIDE SEQUENCE [LARGE SCALE GENOMIC DNA]</scope>
    <source>
        <strain evidence="4">ATCC 49919</strain>
        <plasmid evidence="4">pAO1</plasmid>
    </source>
</reference>
<geneLocation type="plasmid" evidence="4">
    <name>pAO1</name>
</geneLocation>
<dbReference type="EMBL" id="AJ507836">
    <property type="protein sequence ID" value="CAD47917.1"/>
    <property type="molecule type" value="Genomic_DNA"/>
</dbReference>
<dbReference type="InterPro" id="IPR036663">
    <property type="entry name" value="Fumarylacetoacetase_C_sf"/>
</dbReference>
<dbReference type="AlphaFoldDB" id="Q8GAI7"/>
<evidence type="ECO:0000256" key="1">
    <source>
        <dbReference type="ARBA" id="ARBA00010211"/>
    </source>
</evidence>
<dbReference type="GO" id="GO:0016853">
    <property type="term" value="F:isomerase activity"/>
    <property type="evidence" value="ECO:0007669"/>
    <property type="project" value="UniProtKB-KW"/>
</dbReference>
<organism evidence="4">
    <name type="scientific">Paenarthrobacter nicotinovorans</name>
    <name type="common">Arthrobacter nicotinovorans</name>
    <dbReference type="NCBI Taxonomy" id="29320"/>
    <lineage>
        <taxon>Bacteria</taxon>
        <taxon>Bacillati</taxon>
        <taxon>Actinomycetota</taxon>
        <taxon>Actinomycetes</taxon>
        <taxon>Micrococcales</taxon>
        <taxon>Micrococcaceae</taxon>
        <taxon>Paenarthrobacter</taxon>
    </lineage>
</organism>
<keyword evidence="4" id="KW-0413">Isomerase</keyword>
<feature type="domain" description="Fumarylacetoacetase-like C-terminal" evidence="3">
    <location>
        <begin position="1"/>
        <end position="146"/>
    </location>
</feature>
<dbReference type="SUPFAM" id="SSF56529">
    <property type="entry name" value="FAH"/>
    <property type="match status" value="1"/>
</dbReference>